<organism evidence="1 2">
    <name type="scientific">Thiopseudomonas alkaliphila</name>
    <dbReference type="NCBI Taxonomy" id="1697053"/>
    <lineage>
        <taxon>Bacteria</taxon>
        <taxon>Pseudomonadati</taxon>
        <taxon>Pseudomonadota</taxon>
        <taxon>Gammaproteobacteria</taxon>
        <taxon>Pseudomonadales</taxon>
        <taxon>Pseudomonadaceae</taxon>
        <taxon>Thiopseudomonas</taxon>
    </lineage>
</organism>
<name>A0AAW7DV47_9GAMM</name>
<dbReference type="EMBL" id="JACANB010000003">
    <property type="protein sequence ID" value="MDM1696297.1"/>
    <property type="molecule type" value="Genomic_DNA"/>
</dbReference>
<dbReference type="Proteomes" id="UP001173465">
    <property type="component" value="Unassembled WGS sequence"/>
</dbReference>
<comment type="caution">
    <text evidence="1">The sequence shown here is derived from an EMBL/GenBank/DDBJ whole genome shotgun (WGS) entry which is preliminary data.</text>
</comment>
<sequence>MQMLMEAQLLSVQLTKVDNNIYAKAFVASAPNGTSEAISSVTSMNLAEENAEQIFRSVQEQGIQFGETVKISIKMVRGAQNSVRNIIEDIQRIARPGAQQPAQAKDK</sequence>
<reference evidence="1" key="2">
    <citation type="journal article" date="2022" name="Sci. Total Environ.">
        <title>Prevalence, transmission, and molecular epidemiology of tet(X)-positive bacteria among humans, animals, and environmental niches in China: An epidemiological, and genomic-based study.</title>
        <authorList>
            <person name="Dong N."/>
            <person name="Zeng Y."/>
            <person name="Cai C."/>
            <person name="Sun C."/>
            <person name="Lu J."/>
            <person name="Liu C."/>
            <person name="Zhou H."/>
            <person name="Sun Q."/>
            <person name="Shu L."/>
            <person name="Wang H."/>
            <person name="Wang Y."/>
            <person name="Wang S."/>
            <person name="Wu C."/>
            <person name="Chan E.W."/>
            <person name="Chen G."/>
            <person name="Shen Z."/>
            <person name="Chen S."/>
            <person name="Zhang R."/>
        </authorList>
    </citation>
    <scope>NUCLEOTIDE SEQUENCE</scope>
    <source>
        <strain evidence="1">DF46-2-2</strain>
    </source>
</reference>
<reference evidence="1" key="1">
    <citation type="submission" date="2020-06" db="EMBL/GenBank/DDBJ databases">
        <authorList>
            <person name="Dong N."/>
        </authorList>
    </citation>
    <scope>NUCLEOTIDE SEQUENCE</scope>
    <source>
        <strain evidence="1">DF46-2-2</strain>
    </source>
</reference>
<dbReference type="AlphaFoldDB" id="A0AAW7DV47"/>
<proteinExistence type="predicted"/>
<protein>
    <submittedName>
        <fullName evidence="1">Uncharacterized protein</fullName>
    </submittedName>
</protein>
<dbReference type="RefSeq" id="WP_286593666.1">
    <property type="nucleotide sequence ID" value="NZ_JACANB010000003.1"/>
</dbReference>
<evidence type="ECO:0000313" key="2">
    <source>
        <dbReference type="Proteomes" id="UP001173465"/>
    </source>
</evidence>
<gene>
    <name evidence="1" type="ORF">HX099_06425</name>
</gene>
<accession>A0AAW7DV47</accession>
<evidence type="ECO:0000313" key="1">
    <source>
        <dbReference type="EMBL" id="MDM1696297.1"/>
    </source>
</evidence>